<dbReference type="Proteomes" id="UP000037660">
    <property type="component" value="Unassembled WGS sequence"/>
</dbReference>
<evidence type="ECO:0000313" key="3">
    <source>
        <dbReference type="Proteomes" id="UP000037660"/>
    </source>
</evidence>
<sequence>MDSSAPRGRAGGEGRRGSGPLRAAARGRAARERAGWCVTLTRSAAVVQPTG</sequence>
<comment type="caution">
    <text evidence="2">The sequence shown here is derived from an EMBL/GenBank/DDBJ whole genome shotgun (WGS) entry which is preliminary data.</text>
</comment>
<gene>
    <name evidence="2" type="ORF">ISF6_4669</name>
</gene>
<evidence type="ECO:0000256" key="1">
    <source>
        <dbReference type="SAM" id="MobiDB-lite"/>
    </source>
</evidence>
<feature type="compositionally biased region" description="Low complexity" evidence="1">
    <location>
        <begin position="18"/>
        <end position="27"/>
    </location>
</feature>
<dbReference type="STRING" id="1547922.ISF6_4669"/>
<feature type="region of interest" description="Disordered" evidence="1">
    <location>
        <begin position="1"/>
        <end position="34"/>
    </location>
</feature>
<protein>
    <submittedName>
        <fullName evidence="2">Uncharacterized protein</fullName>
    </submittedName>
</protein>
<dbReference type="AlphaFoldDB" id="A0A0K8NW29"/>
<evidence type="ECO:0000313" key="2">
    <source>
        <dbReference type="EMBL" id="GAP34494.1"/>
    </source>
</evidence>
<proteinExistence type="predicted"/>
<keyword evidence="3" id="KW-1185">Reference proteome</keyword>
<organism evidence="2 3">
    <name type="scientific">Piscinibacter sakaiensis</name>
    <name type="common">Ideonella sakaiensis</name>
    <dbReference type="NCBI Taxonomy" id="1547922"/>
    <lineage>
        <taxon>Bacteria</taxon>
        <taxon>Pseudomonadati</taxon>
        <taxon>Pseudomonadota</taxon>
        <taxon>Betaproteobacteria</taxon>
        <taxon>Burkholderiales</taxon>
        <taxon>Sphaerotilaceae</taxon>
        <taxon>Piscinibacter</taxon>
    </lineage>
</organism>
<dbReference type="EMBL" id="BBYR01000007">
    <property type="protein sequence ID" value="GAP34494.1"/>
    <property type="molecule type" value="Genomic_DNA"/>
</dbReference>
<accession>A0A0K8NW29</accession>
<reference evidence="3" key="1">
    <citation type="submission" date="2015-07" db="EMBL/GenBank/DDBJ databases">
        <title>Discovery of a poly(ethylene terephthalate assimilation.</title>
        <authorList>
            <person name="Yoshida S."/>
            <person name="Hiraga K."/>
            <person name="Takehana T."/>
            <person name="Taniguchi I."/>
            <person name="Yamaji H."/>
            <person name="Maeda Y."/>
            <person name="Toyohara K."/>
            <person name="Miyamoto K."/>
            <person name="Kimura Y."/>
            <person name="Oda K."/>
        </authorList>
    </citation>
    <scope>NUCLEOTIDE SEQUENCE [LARGE SCALE GENOMIC DNA]</scope>
    <source>
        <strain evidence="3">NBRC 110686 / TISTR 2288 / 201-F6</strain>
    </source>
</reference>
<name>A0A0K8NW29_PISS1</name>
<reference evidence="2 3" key="2">
    <citation type="journal article" date="2016" name="Science">
        <title>A bacterium that degrades and assimilates poly(ethylene terephthalate).</title>
        <authorList>
            <person name="Yoshida S."/>
            <person name="Hiraga K."/>
            <person name="Takehana T."/>
            <person name="Taniguchi I."/>
            <person name="Yamaji H."/>
            <person name="Maeda Y."/>
            <person name="Toyohara K."/>
            <person name="Miyamoto K."/>
            <person name="Kimura Y."/>
            <person name="Oda K."/>
        </authorList>
    </citation>
    <scope>NUCLEOTIDE SEQUENCE [LARGE SCALE GENOMIC DNA]</scope>
    <source>
        <strain evidence="3">NBRC 110686 / TISTR 2288 / 201-F6</strain>
    </source>
</reference>